<sequence length="261" mass="28701">MLRDGEILDSRYYRSTAGVDSRVAAAELQDLVSRKLVLQTGTRRWARYELSQRLRGRTSAGTSASTRADRRPQLLDALGDETLSRAELARRTGLTDQTVRRWLSIMREEGTVELVGSSPAARPPGTAGRVRALFSRRPVLSSASRHRSHGVIMRLEDRRCSRYLFGNSQSRRLGGGRGIIDGHACPHPALYSRDGILRKCLCRARSSTVDGLQAQAVMCPTTWGISNRLPVSPVCRNATLLSAGIRPLRAWSSSPASPLPV</sequence>
<evidence type="ECO:0000313" key="1">
    <source>
        <dbReference type="EMBL" id="SIS23796.1"/>
    </source>
</evidence>
<gene>
    <name evidence="1" type="ORF">SAMN05421833_1486</name>
</gene>
<organism evidence="1 2">
    <name type="scientific">Microbispora rosea</name>
    <dbReference type="NCBI Taxonomy" id="58117"/>
    <lineage>
        <taxon>Bacteria</taxon>
        <taxon>Bacillati</taxon>
        <taxon>Actinomycetota</taxon>
        <taxon>Actinomycetes</taxon>
        <taxon>Streptosporangiales</taxon>
        <taxon>Streptosporangiaceae</taxon>
        <taxon>Microbispora</taxon>
    </lineage>
</organism>
<accession>A0A1N7HFY3</accession>
<protein>
    <recommendedName>
        <fullName evidence="3">Winged helix-turn-helix DNA-binding</fullName>
    </recommendedName>
</protein>
<proteinExistence type="predicted"/>
<name>A0A1N7HFY3_9ACTN</name>
<dbReference type="Gene3D" id="1.10.10.10">
    <property type="entry name" value="Winged helix-like DNA-binding domain superfamily/Winged helix DNA-binding domain"/>
    <property type="match status" value="1"/>
</dbReference>
<dbReference type="STRING" id="58117.SAMN05421833_1486"/>
<reference evidence="2" key="1">
    <citation type="submission" date="2017-01" db="EMBL/GenBank/DDBJ databases">
        <authorList>
            <person name="Varghese N."/>
            <person name="Submissions S."/>
        </authorList>
    </citation>
    <scope>NUCLEOTIDE SEQUENCE [LARGE SCALE GENOMIC DNA]</scope>
    <source>
        <strain evidence="2">ATCC 12950</strain>
    </source>
</reference>
<dbReference type="InterPro" id="IPR036388">
    <property type="entry name" value="WH-like_DNA-bd_sf"/>
</dbReference>
<dbReference type="InterPro" id="IPR009057">
    <property type="entry name" value="Homeodomain-like_sf"/>
</dbReference>
<dbReference type="SUPFAM" id="SSF46689">
    <property type="entry name" value="Homeodomain-like"/>
    <property type="match status" value="1"/>
</dbReference>
<dbReference type="AlphaFoldDB" id="A0A1N7HFY3"/>
<evidence type="ECO:0008006" key="3">
    <source>
        <dbReference type="Google" id="ProtNLM"/>
    </source>
</evidence>
<dbReference type="EMBL" id="FTNI01000048">
    <property type="protein sequence ID" value="SIS23796.1"/>
    <property type="molecule type" value="Genomic_DNA"/>
</dbReference>
<dbReference type="Proteomes" id="UP000186096">
    <property type="component" value="Unassembled WGS sequence"/>
</dbReference>
<keyword evidence="2" id="KW-1185">Reference proteome</keyword>
<evidence type="ECO:0000313" key="2">
    <source>
        <dbReference type="Proteomes" id="UP000186096"/>
    </source>
</evidence>